<reference evidence="6 7" key="1">
    <citation type="submission" date="2021-06" db="EMBL/GenBank/DDBJ databases">
        <title>Genome sequence of Babesia caballi.</title>
        <authorList>
            <person name="Yamagishi J."/>
            <person name="Kidaka T."/>
            <person name="Ochi A."/>
        </authorList>
    </citation>
    <scope>NUCLEOTIDE SEQUENCE [LARGE SCALE GENOMIC DNA]</scope>
    <source>
        <strain evidence="6">USDA-D6B2</strain>
    </source>
</reference>
<dbReference type="InterPro" id="IPR027417">
    <property type="entry name" value="P-loop_NTPase"/>
</dbReference>
<dbReference type="GO" id="GO:0005737">
    <property type="term" value="C:cytoplasm"/>
    <property type="evidence" value="ECO:0007669"/>
    <property type="project" value="TreeGrafter"/>
</dbReference>
<name>A0AAV4LWP4_BABCB</name>
<keyword evidence="3" id="KW-0067">ATP-binding</keyword>
<keyword evidence="2" id="KW-0547">Nucleotide-binding</keyword>
<accession>A0AAV4LWP4</accession>
<dbReference type="AlphaFoldDB" id="A0AAV4LWP4"/>
<dbReference type="InterPro" id="IPR003959">
    <property type="entry name" value="ATPase_AAA_core"/>
</dbReference>
<dbReference type="RefSeq" id="XP_067716244.1">
    <property type="nucleotide sequence ID" value="XM_067860143.1"/>
</dbReference>
<keyword evidence="7" id="KW-1185">Reference proteome</keyword>
<dbReference type="GeneID" id="94195656"/>
<dbReference type="Gene3D" id="3.40.50.300">
    <property type="entry name" value="P-loop containing nucleotide triphosphate hydrolases"/>
    <property type="match status" value="2"/>
</dbReference>
<dbReference type="Gene3D" id="4.10.860.10">
    <property type="entry name" value="UVR domain"/>
    <property type="match status" value="1"/>
</dbReference>
<evidence type="ECO:0000256" key="4">
    <source>
        <dbReference type="SAM" id="Coils"/>
    </source>
</evidence>
<protein>
    <submittedName>
        <fullName evidence="6">ATP-dependent chaperone ClpB</fullName>
    </submittedName>
</protein>
<evidence type="ECO:0000313" key="7">
    <source>
        <dbReference type="Proteomes" id="UP001497744"/>
    </source>
</evidence>
<evidence type="ECO:0000259" key="5">
    <source>
        <dbReference type="SMART" id="SM00382"/>
    </source>
</evidence>
<organism evidence="6 7">
    <name type="scientific">Babesia caballi</name>
    <dbReference type="NCBI Taxonomy" id="5871"/>
    <lineage>
        <taxon>Eukaryota</taxon>
        <taxon>Sar</taxon>
        <taxon>Alveolata</taxon>
        <taxon>Apicomplexa</taxon>
        <taxon>Aconoidasida</taxon>
        <taxon>Piroplasmida</taxon>
        <taxon>Babesiidae</taxon>
        <taxon>Babesia</taxon>
    </lineage>
</organism>
<dbReference type="Pfam" id="PF07724">
    <property type="entry name" value="AAA_2"/>
    <property type="match status" value="1"/>
</dbReference>
<dbReference type="EMBL" id="BPLF01000003">
    <property type="protein sequence ID" value="GIX64175.1"/>
    <property type="molecule type" value="Genomic_DNA"/>
</dbReference>
<feature type="coiled-coil region" evidence="4">
    <location>
        <begin position="447"/>
        <end position="474"/>
    </location>
</feature>
<dbReference type="InterPro" id="IPR050130">
    <property type="entry name" value="ClpA_ClpB"/>
</dbReference>
<proteinExistence type="predicted"/>
<dbReference type="InterPro" id="IPR001270">
    <property type="entry name" value="ClpA/B"/>
</dbReference>
<comment type="caution">
    <text evidence="6">The sequence shown here is derived from an EMBL/GenBank/DDBJ whole genome shotgun (WGS) entry which is preliminary data.</text>
</comment>
<evidence type="ECO:0000313" key="6">
    <source>
        <dbReference type="EMBL" id="GIX64175.1"/>
    </source>
</evidence>
<dbReference type="GO" id="GO:0034605">
    <property type="term" value="P:cellular response to heat"/>
    <property type="evidence" value="ECO:0007669"/>
    <property type="project" value="TreeGrafter"/>
</dbReference>
<dbReference type="Pfam" id="PF00004">
    <property type="entry name" value="AAA"/>
    <property type="match status" value="1"/>
</dbReference>
<dbReference type="PANTHER" id="PTHR11638:SF18">
    <property type="entry name" value="HEAT SHOCK PROTEIN 104"/>
    <property type="match status" value="1"/>
</dbReference>
<dbReference type="InterPro" id="IPR003593">
    <property type="entry name" value="AAA+_ATPase"/>
</dbReference>
<sequence length="857" mass="95011">MYRFNIPNYTGVLMPQLRRFVSWRSLFPVCELTSEVSTVLSNASRIAREAGSGLVESEFVLKSLLSSGYLRGRSFHGIPLTVDFLKTELDSFIRTREYTGEEERIGNNSASALLYAQSLALSRHKPVGPDELAEGLVKYDPFLRGLRRHRESKSSATQDCSDDYCIVDLTAKAKSGNFGNLIGREDELRRLKGSLYRMRKNNVLLVGDPGVGKTAIVERLALDLLNEGKGVTVFSLDLCSLYSGHGTRGGLEAKLKSVFDRIGGGDTILFIDEIHHLLQNQDNGLNVTNLFKPIMTGDSVKIIGSTTTKEYHRYFRHDRAFERRFQVLRIRENSVDESLVILYGVRPQLESYHEVHIGNDAIVASVELSRRFLPKLLLPDKAIDLLDEASMLAKRQCYSCSAQSALTRRKNRLILDLIHNRDSEAARNEMNAIEKCEYEIIARKSAQHTLRHRLQELQQQQQEYEKTGELAKASELKNHVIPGVLKSLTKLNRASLGLVGTSVPSDNDQRADASTGDGTNCVRELCDTTATPEQVVSDFTDVSTSVKVDKFTVAKVVSEQTGIPECVILQSHTPNYETILDILNSSVLGQADAVRRTVLHLFRHIHGCASRNGVAGALCYVGPPGVGKRTLLRSISTMLGFGLKYISCSKLVDCSANNILVGSPPGYVGHHEGGILCEWVKEHPYSMIVFEDAHLMHANAGHLLMSAIEKGLIVDNQGEDWSLGQCFFVFTFCSSDEVPQFIRDNVDDVIEFSVLDKETMKELIYTKLSKLPMVRLQPTLAAVEHLYTMSTNLGAVTQAIDGIVGNGICRLVVSGALGRGASCSLRLRCESKQATERELDISNDLVLVINKTQTTQI</sequence>
<dbReference type="SUPFAM" id="SSF52540">
    <property type="entry name" value="P-loop containing nucleoside triphosphate hydrolases"/>
    <property type="match status" value="2"/>
</dbReference>
<keyword evidence="1" id="KW-0677">Repeat</keyword>
<evidence type="ECO:0000256" key="3">
    <source>
        <dbReference type="ARBA" id="ARBA00022840"/>
    </source>
</evidence>
<evidence type="ECO:0000256" key="2">
    <source>
        <dbReference type="ARBA" id="ARBA00022741"/>
    </source>
</evidence>
<feature type="domain" description="AAA+ ATPase" evidence="5">
    <location>
        <begin position="614"/>
        <end position="756"/>
    </location>
</feature>
<evidence type="ECO:0000256" key="1">
    <source>
        <dbReference type="ARBA" id="ARBA00022737"/>
    </source>
</evidence>
<dbReference type="SMART" id="SM00382">
    <property type="entry name" value="AAA"/>
    <property type="match status" value="2"/>
</dbReference>
<dbReference type="InterPro" id="IPR041546">
    <property type="entry name" value="ClpA/ClpB_AAA_lid"/>
</dbReference>
<dbReference type="PRINTS" id="PR00300">
    <property type="entry name" value="CLPPROTEASEA"/>
</dbReference>
<dbReference type="GO" id="GO:0005524">
    <property type="term" value="F:ATP binding"/>
    <property type="evidence" value="ECO:0007669"/>
    <property type="project" value="UniProtKB-KW"/>
</dbReference>
<dbReference type="Gene3D" id="1.10.8.60">
    <property type="match status" value="1"/>
</dbReference>
<dbReference type="Pfam" id="PF17871">
    <property type="entry name" value="AAA_lid_9"/>
    <property type="match status" value="1"/>
</dbReference>
<dbReference type="GO" id="GO:0016887">
    <property type="term" value="F:ATP hydrolysis activity"/>
    <property type="evidence" value="ECO:0007669"/>
    <property type="project" value="InterPro"/>
</dbReference>
<feature type="domain" description="AAA+ ATPase" evidence="5">
    <location>
        <begin position="199"/>
        <end position="331"/>
    </location>
</feature>
<dbReference type="CDD" id="cd00009">
    <property type="entry name" value="AAA"/>
    <property type="match status" value="1"/>
</dbReference>
<keyword evidence="4" id="KW-0175">Coiled coil</keyword>
<dbReference type="PANTHER" id="PTHR11638">
    <property type="entry name" value="ATP-DEPENDENT CLP PROTEASE"/>
    <property type="match status" value="1"/>
</dbReference>
<dbReference type="Proteomes" id="UP001497744">
    <property type="component" value="Unassembled WGS sequence"/>
</dbReference>
<gene>
    <name evidence="6" type="ORF">BcabD6B2_36100</name>
</gene>